<sequence length="248" mass="27905">MPEIIKYGSRNYRLIPSPGKVICSGSGESMHHSEDCRRLRGGDRSGWRLYDDPDGLTWQRLLDSAPPSDREGRREFARIHGLLNGVGEPITDACDDCILKEVPMTEDGRAIHMPLAEALAAFDRSTATDDASRAVSDLERVRREFPLTAWADMPLERYALGVADYRNTFCYQMEFGTAGLGGIGGGSARKHMIFRQKKDQRWYHDPAFGNEQEAWTHLRQGFLDAFVLAEKARSRRSTGSKRSVRDPA</sequence>
<keyword evidence="2" id="KW-1185">Reference proteome</keyword>
<evidence type="ECO:0000313" key="1">
    <source>
        <dbReference type="EMBL" id="MFC4059520.1"/>
    </source>
</evidence>
<gene>
    <name evidence="1" type="ORF">ACFOWE_14545</name>
</gene>
<comment type="caution">
    <text evidence="1">The sequence shown here is derived from an EMBL/GenBank/DDBJ whole genome shotgun (WGS) entry which is preliminary data.</text>
</comment>
<proteinExistence type="predicted"/>
<accession>A0ABV8ICF3</accession>
<name>A0ABV8ICF3_9ACTN</name>
<organism evidence="1 2">
    <name type="scientific">Planomonospora corallina</name>
    <dbReference type="NCBI Taxonomy" id="1806052"/>
    <lineage>
        <taxon>Bacteria</taxon>
        <taxon>Bacillati</taxon>
        <taxon>Actinomycetota</taxon>
        <taxon>Actinomycetes</taxon>
        <taxon>Streptosporangiales</taxon>
        <taxon>Streptosporangiaceae</taxon>
        <taxon>Planomonospora</taxon>
    </lineage>
</organism>
<dbReference type="Proteomes" id="UP001595850">
    <property type="component" value="Unassembled WGS sequence"/>
</dbReference>
<protein>
    <submittedName>
        <fullName evidence="1">Uncharacterized protein</fullName>
    </submittedName>
</protein>
<reference evidence="2" key="1">
    <citation type="journal article" date="2019" name="Int. J. Syst. Evol. Microbiol.">
        <title>The Global Catalogue of Microorganisms (GCM) 10K type strain sequencing project: providing services to taxonomists for standard genome sequencing and annotation.</title>
        <authorList>
            <consortium name="The Broad Institute Genomics Platform"/>
            <consortium name="The Broad Institute Genome Sequencing Center for Infectious Disease"/>
            <person name="Wu L."/>
            <person name="Ma J."/>
        </authorList>
    </citation>
    <scope>NUCLEOTIDE SEQUENCE [LARGE SCALE GENOMIC DNA]</scope>
    <source>
        <strain evidence="2">TBRC 4489</strain>
    </source>
</reference>
<dbReference type="RefSeq" id="WP_377287871.1">
    <property type="nucleotide sequence ID" value="NZ_JBHSBM010000017.1"/>
</dbReference>
<evidence type="ECO:0000313" key="2">
    <source>
        <dbReference type="Proteomes" id="UP001595850"/>
    </source>
</evidence>
<dbReference type="EMBL" id="JBHSBM010000017">
    <property type="protein sequence ID" value="MFC4059520.1"/>
    <property type="molecule type" value="Genomic_DNA"/>
</dbReference>